<organism evidence="10 11">
    <name type="scientific">Cylindrotheca closterium</name>
    <dbReference type="NCBI Taxonomy" id="2856"/>
    <lineage>
        <taxon>Eukaryota</taxon>
        <taxon>Sar</taxon>
        <taxon>Stramenopiles</taxon>
        <taxon>Ochrophyta</taxon>
        <taxon>Bacillariophyta</taxon>
        <taxon>Bacillariophyceae</taxon>
        <taxon>Bacillariophycidae</taxon>
        <taxon>Bacillariales</taxon>
        <taxon>Bacillariaceae</taxon>
        <taxon>Cylindrotheca</taxon>
    </lineage>
</organism>
<reference evidence="10" key="1">
    <citation type="submission" date="2023-08" db="EMBL/GenBank/DDBJ databases">
        <authorList>
            <person name="Audoor S."/>
            <person name="Bilcke G."/>
        </authorList>
    </citation>
    <scope>NUCLEOTIDE SEQUENCE</scope>
</reference>
<sequence>MSVDDGSSLISILSTDHGRLRREQRDIRKRDFSKAIRYGTSERSWGRRWKLEYDGIIFIVDDTMSREVTAYPSPLAFAPIDTKDRILHNRANDLLKLKPELCTSHTVLVVDNSGSMTTHDIILHKNRQVAAYSITAMEFVAEQLFRKTVTNADVLTLVEFDSRAREVFARESFDWVLYNNLLSRRDDRSFIERRGLDTLDAMYGDTNYLEALDAADRALQSVDHDRCALSLFFLSDGAPTDARSLGITKEIAKDRMMAKMKDMATKYGDKLNVHMVSFGAIGQDFSVMRAMAEAVSAADSGAKSDFVYCGKAANKIESAVSSLVSSTTMTRTHLLSSDRGKNRTKRNVQLESGNSQDQWNYFPISGHLVYDTENDRFVDMMGLPTGSFVGSDEKYGENHLNELHENPPPFLAINREAFGVGAERIATRCYLAASKSEHTFELQAMVAKETNLVERPADNVEFHKTFCETQDLAAYLAYEFNTLLVGLPWYEKDKTPTIAFLPCSILVLDDPDWPFRGVLVEKKLNVEKYGWRKYNDNAGGVDGKYYHAPLDIEREFQKLDEVQDMIIEEESEEESEEEDEAQDNHVALADGRKIEKNDAVEPTDYVQAFTHFTYLFTARQVMVCDLQGVYNYDLVPPTFELTDPAIHYRSKKGRRHVFGRTDDGEAGMDKFFKTHKCNQVCKMMQLSRRNRNWRKKWRTDHKPHRGRKNAPGVAHKPPPPSTIRGFLRSKMGWE</sequence>
<keyword evidence="3" id="KW-0547">Nucleotide-binding</keyword>
<dbReference type="InterPro" id="IPR036465">
    <property type="entry name" value="vWFA_dom_sf"/>
</dbReference>
<dbReference type="Gene3D" id="3.20.200.10">
    <property type="entry name" value="MHCK/EF2 kinase"/>
    <property type="match status" value="1"/>
</dbReference>
<evidence type="ECO:0000256" key="4">
    <source>
        <dbReference type="ARBA" id="ARBA00022777"/>
    </source>
</evidence>
<evidence type="ECO:0000259" key="8">
    <source>
        <dbReference type="PROSITE" id="PS50234"/>
    </source>
</evidence>
<feature type="coiled-coil region" evidence="6">
    <location>
        <begin position="552"/>
        <end position="579"/>
    </location>
</feature>
<keyword evidence="2" id="KW-0808">Transferase</keyword>
<dbReference type="EMBL" id="CAKOGP040001747">
    <property type="protein sequence ID" value="CAJ1948441.1"/>
    <property type="molecule type" value="Genomic_DNA"/>
</dbReference>
<dbReference type="InterPro" id="IPR011009">
    <property type="entry name" value="Kinase-like_dom_sf"/>
</dbReference>
<dbReference type="GO" id="GO:0004674">
    <property type="term" value="F:protein serine/threonine kinase activity"/>
    <property type="evidence" value="ECO:0007669"/>
    <property type="project" value="UniProtKB-KW"/>
</dbReference>
<feature type="region of interest" description="Disordered" evidence="7">
    <location>
        <begin position="698"/>
        <end position="734"/>
    </location>
</feature>
<feature type="domain" description="Alpha-type protein kinase" evidence="9">
    <location>
        <begin position="387"/>
        <end position="689"/>
    </location>
</feature>
<evidence type="ECO:0008006" key="12">
    <source>
        <dbReference type="Google" id="ProtNLM"/>
    </source>
</evidence>
<evidence type="ECO:0000256" key="7">
    <source>
        <dbReference type="SAM" id="MobiDB-lite"/>
    </source>
</evidence>
<evidence type="ECO:0000313" key="11">
    <source>
        <dbReference type="Proteomes" id="UP001295423"/>
    </source>
</evidence>
<dbReference type="PROSITE" id="PS50234">
    <property type="entry name" value="VWFA"/>
    <property type="match status" value="1"/>
</dbReference>
<dbReference type="Pfam" id="PF02816">
    <property type="entry name" value="Alpha_kinase"/>
    <property type="match status" value="2"/>
</dbReference>
<evidence type="ECO:0000256" key="5">
    <source>
        <dbReference type="ARBA" id="ARBA00022840"/>
    </source>
</evidence>
<proteinExistence type="predicted"/>
<dbReference type="PROSITE" id="PS51158">
    <property type="entry name" value="ALPHA_KINASE"/>
    <property type="match status" value="1"/>
</dbReference>
<evidence type="ECO:0000256" key="2">
    <source>
        <dbReference type="ARBA" id="ARBA00022679"/>
    </source>
</evidence>
<dbReference type="InterPro" id="IPR051852">
    <property type="entry name" value="Alpha-type_PK"/>
</dbReference>
<dbReference type="GO" id="GO:0005524">
    <property type="term" value="F:ATP binding"/>
    <property type="evidence" value="ECO:0007669"/>
    <property type="project" value="UniProtKB-KW"/>
</dbReference>
<keyword evidence="11" id="KW-1185">Reference proteome</keyword>
<dbReference type="Pfam" id="PF13519">
    <property type="entry name" value="VWA_2"/>
    <property type="match status" value="1"/>
</dbReference>
<dbReference type="SUPFAM" id="SSF53300">
    <property type="entry name" value="vWA-like"/>
    <property type="match status" value="1"/>
</dbReference>
<dbReference type="CDD" id="cd00198">
    <property type="entry name" value="vWFA"/>
    <property type="match status" value="1"/>
</dbReference>
<gene>
    <name evidence="10" type="ORF">CYCCA115_LOCUS11618</name>
</gene>
<dbReference type="Proteomes" id="UP001295423">
    <property type="component" value="Unassembled WGS sequence"/>
</dbReference>
<feature type="domain" description="VWFA" evidence="8">
    <location>
        <begin position="105"/>
        <end position="323"/>
    </location>
</feature>
<dbReference type="PANTHER" id="PTHR45992">
    <property type="entry name" value="EUKARYOTIC ELONGATION FACTOR 2 KINASE-RELATED"/>
    <property type="match status" value="1"/>
</dbReference>
<evidence type="ECO:0000256" key="6">
    <source>
        <dbReference type="SAM" id="Coils"/>
    </source>
</evidence>
<dbReference type="PANTHER" id="PTHR45992:SF11">
    <property type="entry name" value="ALPHA-TYPE PROTEIN KINASE DOMAIN-CONTAINING PROTEIN"/>
    <property type="match status" value="1"/>
</dbReference>
<feature type="region of interest" description="Disordered" evidence="7">
    <location>
        <begin position="331"/>
        <end position="352"/>
    </location>
</feature>
<dbReference type="InterPro" id="IPR004166">
    <property type="entry name" value="a-kinase_dom"/>
</dbReference>
<name>A0AAD2FPD0_9STRA</name>
<dbReference type="AlphaFoldDB" id="A0AAD2FPD0"/>
<comment type="caution">
    <text evidence="10">The sequence shown here is derived from an EMBL/GenBank/DDBJ whole genome shotgun (WGS) entry which is preliminary data.</text>
</comment>
<dbReference type="InterPro" id="IPR002035">
    <property type="entry name" value="VWF_A"/>
</dbReference>
<keyword evidence="1" id="KW-0723">Serine/threonine-protein kinase</keyword>
<protein>
    <recommendedName>
        <fullName evidence="12">Alpha-type protein kinase domain-containing protein</fullName>
    </recommendedName>
</protein>
<keyword evidence="4" id="KW-0418">Kinase</keyword>
<dbReference type="SUPFAM" id="SSF56112">
    <property type="entry name" value="Protein kinase-like (PK-like)"/>
    <property type="match status" value="1"/>
</dbReference>
<dbReference type="SMART" id="SM00811">
    <property type="entry name" value="Alpha_kinase"/>
    <property type="match status" value="1"/>
</dbReference>
<feature type="compositionally biased region" description="Basic residues" evidence="7">
    <location>
        <begin position="698"/>
        <end position="708"/>
    </location>
</feature>
<evidence type="ECO:0000313" key="10">
    <source>
        <dbReference type="EMBL" id="CAJ1948441.1"/>
    </source>
</evidence>
<keyword evidence="6" id="KW-0175">Coiled coil</keyword>
<dbReference type="Gene3D" id="3.40.50.410">
    <property type="entry name" value="von Willebrand factor, type A domain"/>
    <property type="match status" value="1"/>
</dbReference>
<evidence type="ECO:0000259" key="9">
    <source>
        <dbReference type="PROSITE" id="PS51158"/>
    </source>
</evidence>
<evidence type="ECO:0000256" key="3">
    <source>
        <dbReference type="ARBA" id="ARBA00022741"/>
    </source>
</evidence>
<keyword evidence="5" id="KW-0067">ATP-binding</keyword>
<accession>A0AAD2FPD0</accession>
<evidence type="ECO:0000256" key="1">
    <source>
        <dbReference type="ARBA" id="ARBA00022527"/>
    </source>
</evidence>